<feature type="compositionally biased region" description="Basic and acidic residues" evidence="3">
    <location>
        <begin position="1"/>
        <end position="41"/>
    </location>
</feature>
<evidence type="ECO:0000313" key="5">
    <source>
        <dbReference type="EMBL" id="KAL0347603.1"/>
    </source>
</evidence>
<accession>A0AAW2NXS9</accession>
<dbReference type="InterPro" id="IPR036427">
    <property type="entry name" value="Bromodomain-like_sf"/>
</dbReference>
<proteinExistence type="predicted"/>
<comment type="caution">
    <text evidence="5">The sequence shown here is derived from an EMBL/GenBank/DDBJ whole genome shotgun (WGS) entry which is preliminary data.</text>
</comment>
<feature type="region of interest" description="Disordered" evidence="3">
    <location>
        <begin position="1"/>
        <end position="70"/>
    </location>
</feature>
<dbReference type="Pfam" id="PF00439">
    <property type="entry name" value="Bromodomain"/>
    <property type="match status" value="1"/>
</dbReference>
<dbReference type="PRINTS" id="PR00503">
    <property type="entry name" value="BROMODOMAIN"/>
</dbReference>
<protein>
    <recommendedName>
        <fullName evidence="4">Bromo domain-containing protein</fullName>
    </recommendedName>
</protein>
<sequence>MGRRTIELGKGEKGQRAEGRGQVKTQKSDSDTRMGRDDGGLRRRSPRISALDACKENHQSPLDEEQRQLSRTRTCRIKRKFDDAPKFAGVTKLAKQVWKGRDSSQNANLSTDCMQWRSTPDLEMVKQNQKQDRDRAIKSGKTSIMPAKHILELVLDALQRRDTYEIFAEPVDPDEVEDYYEIIKEPMDFGTMRAKLHEGMYENLEQFEKMQCISIPQPPFISDSDVSSKEKLHSPSTSTFRRSSKKNPVLENYEGLGRQEAEFPWLELSFPSLTFSFRSIVFARKGPRDGRLMSSQVADRRFTYWTCVNNENDSVDSISYTTLDSLVLMNQGEINYKDSLMSFVKGLGPIAEKVARWKLLPQIEPKSRISAAKQRKSGTWDANTFRTFRDFAAGRSPALKACNIIDLTEDGEEAKGGNRRVDYGRAGKEKSDYSRAGKEKIDSHRRVNAIGKQDGIAMNRKSNEMGRRNKKSCIKWSVAVKKGQTDELSAVGQKERNKSMPLMSQFTFDLPFLKARLNEMNVGSGEVKRATSFEKGGGAERALNCTQQAESIVMKPFLSRQSSFNKLDTTNLALEL</sequence>
<reference evidence="5" key="2">
    <citation type="journal article" date="2024" name="Plant">
        <title>Genomic evolution and insights into agronomic trait innovations of Sesamum species.</title>
        <authorList>
            <person name="Miao H."/>
            <person name="Wang L."/>
            <person name="Qu L."/>
            <person name="Liu H."/>
            <person name="Sun Y."/>
            <person name="Le M."/>
            <person name="Wang Q."/>
            <person name="Wei S."/>
            <person name="Zheng Y."/>
            <person name="Lin W."/>
            <person name="Duan Y."/>
            <person name="Cao H."/>
            <person name="Xiong S."/>
            <person name="Wang X."/>
            <person name="Wei L."/>
            <person name="Li C."/>
            <person name="Ma Q."/>
            <person name="Ju M."/>
            <person name="Zhao R."/>
            <person name="Li G."/>
            <person name="Mu C."/>
            <person name="Tian Q."/>
            <person name="Mei H."/>
            <person name="Zhang T."/>
            <person name="Gao T."/>
            <person name="Zhang H."/>
        </authorList>
    </citation>
    <scope>NUCLEOTIDE SEQUENCE</scope>
    <source>
        <strain evidence="5">KEN8</strain>
    </source>
</reference>
<dbReference type="InterPro" id="IPR001487">
    <property type="entry name" value="Bromodomain"/>
</dbReference>
<dbReference type="SMART" id="SM00297">
    <property type="entry name" value="BROMO"/>
    <property type="match status" value="1"/>
</dbReference>
<gene>
    <name evidence="5" type="ORF">Scaly_1776300</name>
</gene>
<reference evidence="5" key="1">
    <citation type="submission" date="2020-06" db="EMBL/GenBank/DDBJ databases">
        <authorList>
            <person name="Li T."/>
            <person name="Hu X."/>
            <person name="Zhang T."/>
            <person name="Song X."/>
            <person name="Zhang H."/>
            <person name="Dai N."/>
            <person name="Sheng W."/>
            <person name="Hou X."/>
            <person name="Wei L."/>
        </authorList>
    </citation>
    <scope>NUCLEOTIDE SEQUENCE</scope>
    <source>
        <strain evidence="5">KEN8</strain>
        <tissue evidence="5">Leaf</tissue>
    </source>
</reference>
<evidence type="ECO:0000259" key="4">
    <source>
        <dbReference type="PROSITE" id="PS50014"/>
    </source>
</evidence>
<organism evidence="5">
    <name type="scientific">Sesamum calycinum</name>
    <dbReference type="NCBI Taxonomy" id="2727403"/>
    <lineage>
        <taxon>Eukaryota</taxon>
        <taxon>Viridiplantae</taxon>
        <taxon>Streptophyta</taxon>
        <taxon>Embryophyta</taxon>
        <taxon>Tracheophyta</taxon>
        <taxon>Spermatophyta</taxon>
        <taxon>Magnoliopsida</taxon>
        <taxon>eudicotyledons</taxon>
        <taxon>Gunneridae</taxon>
        <taxon>Pentapetalae</taxon>
        <taxon>asterids</taxon>
        <taxon>lamiids</taxon>
        <taxon>Lamiales</taxon>
        <taxon>Pedaliaceae</taxon>
        <taxon>Sesamum</taxon>
    </lineage>
</organism>
<feature type="region of interest" description="Disordered" evidence="3">
    <location>
        <begin position="223"/>
        <end position="245"/>
    </location>
</feature>
<keyword evidence="1 2" id="KW-0103">Bromodomain</keyword>
<dbReference type="InterPro" id="IPR051831">
    <property type="entry name" value="Bromodomain_contain_prot"/>
</dbReference>
<feature type="region of interest" description="Disordered" evidence="3">
    <location>
        <begin position="415"/>
        <end position="441"/>
    </location>
</feature>
<dbReference type="SUPFAM" id="SSF47370">
    <property type="entry name" value="Bromodomain"/>
    <property type="match status" value="1"/>
</dbReference>
<dbReference type="PROSITE" id="PS50014">
    <property type="entry name" value="BROMODOMAIN_2"/>
    <property type="match status" value="1"/>
</dbReference>
<name>A0AAW2NXS9_9LAMI</name>
<dbReference type="AlphaFoldDB" id="A0AAW2NXS9"/>
<dbReference type="EMBL" id="JACGWM010000010">
    <property type="protein sequence ID" value="KAL0347603.1"/>
    <property type="molecule type" value="Genomic_DNA"/>
</dbReference>
<dbReference type="PANTHER" id="PTHR22881">
    <property type="entry name" value="BROMODOMAIN CONTAINING PROTEIN"/>
    <property type="match status" value="1"/>
</dbReference>
<evidence type="ECO:0000256" key="1">
    <source>
        <dbReference type="ARBA" id="ARBA00023117"/>
    </source>
</evidence>
<evidence type="ECO:0000256" key="2">
    <source>
        <dbReference type="PROSITE-ProRule" id="PRU00035"/>
    </source>
</evidence>
<evidence type="ECO:0000256" key="3">
    <source>
        <dbReference type="SAM" id="MobiDB-lite"/>
    </source>
</evidence>
<dbReference type="Gene3D" id="1.20.920.10">
    <property type="entry name" value="Bromodomain-like"/>
    <property type="match status" value="1"/>
</dbReference>
<feature type="domain" description="Bromo" evidence="4">
    <location>
        <begin position="159"/>
        <end position="209"/>
    </location>
</feature>
<dbReference type="PANTHER" id="PTHR22881:SF26">
    <property type="entry name" value="BROMODOMAIN CONTAINING PROTEIN, EXPRESSED"/>
    <property type="match status" value="1"/>
</dbReference>